<gene>
    <name evidence="2" type="ORF">QT385_13215</name>
</gene>
<comment type="caution">
    <text evidence="2">The sequence shown here is derived from an EMBL/GenBank/DDBJ whole genome shotgun (WGS) entry which is preliminary data.</text>
</comment>
<dbReference type="PROSITE" id="PS51257">
    <property type="entry name" value="PROKAR_LIPOPROTEIN"/>
    <property type="match status" value="1"/>
</dbReference>
<organism evidence="2 3">
    <name type="scientific">Elizabethkingia miricola</name>
    <name type="common">Chryseobacterium miricola</name>
    <dbReference type="NCBI Taxonomy" id="172045"/>
    <lineage>
        <taxon>Bacteria</taxon>
        <taxon>Pseudomonadati</taxon>
        <taxon>Bacteroidota</taxon>
        <taxon>Flavobacteriia</taxon>
        <taxon>Flavobacteriales</taxon>
        <taxon>Weeksellaceae</taxon>
        <taxon>Elizabethkingia</taxon>
    </lineage>
</organism>
<evidence type="ECO:0000313" key="3">
    <source>
        <dbReference type="Proteomes" id="UP001239265"/>
    </source>
</evidence>
<accession>A0ABD5B6Z6</accession>
<dbReference type="AlphaFoldDB" id="A0ABD5B6Z6"/>
<evidence type="ECO:0000259" key="1">
    <source>
        <dbReference type="SMART" id="SM00458"/>
    </source>
</evidence>
<feature type="domain" description="Ricin B lectin" evidence="1">
    <location>
        <begin position="480"/>
        <end position="622"/>
    </location>
</feature>
<evidence type="ECO:0000313" key="2">
    <source>
        <dbReference type="EMBL" id="MDQ8749606.1"/>
    </source>
</evidence>
<protein>
    <submittedName>
        <fullName evidence="2">DUF3472 domain-containing protein</fullName>
    </submittedName>
</protein>
<dbReference type="EMBL" id="JAUCQJ010000004">
    <property type="protein sequence ID" value="MDQ8749606.1"/>
    <property type="molecule type" value="Genomic_DNA"/>
</dbReference>
<sequence length="625" mass="69064">MKKLFKPKRIAALAAVATFFMSCRGTNDTLLQESQALAANARAVTLTNTFIIPANKAYAEPFAPDQVGVSIPVGYPEDKGVVSNWTNKNRSVVYYLYQTKGEYNLSIENTVNKGRNLNYQINISGCYSGLSATPSQQQITFSGTGTKSKTSDIKVTIGTTGYYRYELKPVSEPNNSIIIHNLVFNALQNESQVNQTNYQSSPSVHASYSSASSTSKSYDWLYQEVKVPEGMDPLYTFYMAIGFYRGYLGIQTNSTTERRVLFSVWDSKDADNDPTISDDDYVKLVDKGDGVTDNSFGNEGTGGQTYINAQWKTGKTVSFIMNVLQEKTSNSVLLSAWYKLEDQTGWNYIATWRAPKEQRYFDGFYSFLENFGYSNGQLRREAEYFNSWAKENSSGNWISLNKAGFTNTDGAVGQRVDYEQGISPNNANRFYMSSGGYTPTIKVQSAAIPLSTTPPAVNLEELKKRVDQAITKQPQSIIDGGIYKIVSAVNNSSVLDVNSYTPTNGTTVSLWSGNTPVTNNQKWIASKNSDGSYTFKSMANNTKVLDVKDNNTSNGASIIVYENTGGDNQKWNISSAGNGYYNIIPKIAADKNLDVNGGFTANGTKIQLWTKGTGNSQKFKFELQK</sequence>
<dbReference type="InterPro" id="IPR000772">
    <property type="entry name" value="Ricin_B_lectin"/>
</dbReference>
<dbReference type="SUPFAM" id="SSF50370">
    <property type="entry name" value="Ricin B-like lectins"/>
    <property type="match status" value="1"/>
</dbReference>
<dbReference type="Pfam" id="PF14200">
    <property type="entry name" value="RicinB_lectin_2"/>
    <property type="match status" value="1"/>
</dbReference>
<name>A0ABD5B6Z6_ELIMR</name>
<dbReference type="Pfam" id="PF11958">
    <property type="entry name" value="DUF3472"/>
    <property type="match status" value="1"/>
</dbReference>
<proteinExistence type="predicted"/>
<dbReference type="RefSeq" id="WP_309046760.1">
    <property type="nucleotide sequence ID" value="NZ_JAUCQJ010000004.1"/>
</dbReference>
<dbReference type="Gene3D" id="2.80.10.50">
    <property type="match status" value="2"/>
</dbReference>
<dbReference type="CDD" id="cd00161">
    <property type="entry name" value="beta-trefoil_Ricin-like"/>
    <property type="match status" value="1"/>
</dbReference>
<dbReference type="InterPro" id="IPR021862">
    <property type="entry name" value="DUF3472"/>
</dbReference>
<dbReference type="InterPro" id="IPR035992">
    <property type="entry name" value="Ricin_B-like_lectins"/>
</dbReference>
<dbReference type="Proteomes" id="UP001239265">
    <property type="component" value="Unassembled WGS sequence"/>
</dbReference>
<dbReference type="PROSITE" id="PS50231">
    <property type="entry name" value="RICIN_B_LECTIN"/>
    <property type="match status" value="1"/>
</dbReference>
<dbReference type="SMART" id="SM00458">
    <property type="entry name" value="RICIN"/>
    <property type="match status" value="1"/>
</dbReference>
<reference evidence="2 3" key="1">
    <citation type="submission" date="2023-06" db="EMBL/GenBank/DDBJ databases">
        <title>Nosocomial Elizabethkingia miricola genome.</title>
        <authorList>
            <person name="Morgado S."/>
            <person name="Fonseca E."/>
            <person name="Freitas F."/>
            <person name="Vicente A.C."/>
        </authorList>
    </citation>
    <scope>NUCLEOTIDE SEQUENCE [LARGE SCALE GENOMIC DNA]</scope>
    <source>
        <strain evidence="2 3">EM15</strain>
    </source>
</reference>